<evidence type="ECO:0008006" key="4">
    <source>
        <dbReference type="Google" id="ProtNLM"/>
    </source>
</evidence>
<dbReference type="GO" id="GO:0046677">
    <property type="term" value="P:response to antibiotic"/>
    <property type="evidence" value="ECO:0007669"/>
    <property type="project" value="TreeGrafter"/>
</dbReference>
<keyword evidence="1" id="KW-0812">Transmembrane</keyword>
<dbReference type="EMBL" id="QPGB01000002">
    <property type="protein sequence ID" value="RCS58406.1"/>
    <property type="molecule type" value="Genomic_DNA"/>
</dbReference>
<protein>
    <recommendedName>
        <fullName evidence="4">Cobalamin biosynthesis protein CobD</fullName>
    </recommendedName>
</protein>
<evidence type="ECO:0000256" key="1">
    <source>
        <dbReference type="SAM" id="Phobius"/>
    </source>
</evidence>
<reference evidence="2 3" key="1">
    <citation type="journal article" date="2018" name="Int. J. Syst. Evol. Microbiol.">
        <title>Parvibium lacunae gen. nov., sp. nov., a new member of the family Alcaligenaceae isolated from a freshwater pond.</title>
        <authorList>
            <person name="Chen W.M."/>
            <person name="Xie P.B."/>
            <person name="Hsu M.Y."/>
            <person name="Sheu S.Y."/>
        </authorList>
    </citation>
    <scope>NUCLEOTIDE SEQUENCE [LARGE SCALE GENOMIC DNA]</scope>
    <source>
        <strain evidence="2 3">KMB9</strain>
    </source>
</reference>
<dbReference type="Pfam" id="PF03186">
    <property type="entry name" value="CobD_Cbib"/>
    <property type="match status" value="1"/>
</dbReference>
<dbReference type="OrthoDB" id="8533534at2"/>
<feature type="transmembrane region" description="Helical" evidence="1">
    <location>
        <begin position="158"/>
        <end position="180"/>
    </location>
</feature>
<feature type="transmembrane region" description="Helical" evidence="1">
    <location>
        <begin position="333"/>
        <end position="354"/>
    </location>
</feature>
<dbReference type="UniPathway" id="UPA00148"/>
<dbReference type="AlphaFoldDB" id="A0A368L495"/>
<dbReference type="PANTHER" id="PTHR38684:SF1">
    <property type="entry name" value="PROTEIN AMPE"/>
    <property type="match status" value="1"/>
</dbReference>
<keyword evidence="3" id="KW-1185">Reference proteome</keyword>
<dbReference type="RefSeq" id="WP_114402489.1">
    <property type="nucleotide sequence ID" value="NZ_QPGB01000002.1"/>
</dbReference>
<evidence type="ECO:0000313" key="2">
    <source>
        <dbReference type="EMBL" id="RCS58406.1"/>
    </source>
</evidence>
<organism evidence="2 3">
    <name type="scientific">Parvibium lacunae</name>
    <dbReference type="NCBI Taxonomy" id="1888893"/>
    <lineage>
        <taxon>Bacteria</taxon>
        <taxon>Pseudomonadati</taxon>
        <taxon>Pseudomonadota</taxon>
        <taxon>Betaproteobacteria</taxon>
        <taxon>Burkholderiales</taxon>
        <taxon>Alcaligenaceae</taxon>
        <taxon>Parvibium</taxon>
    </lineage>
</organism>
<feature type="transmembrane region" description="Helical" evidence="1">
    <location>
        <begin position="79"/>
        <end position="97"/>
    </location>
</feature>
<gene>
    <name evidence="2" type="ORF">DU000_06215</name>
</gene>
<comment type="caution">
    <text evidence="2">The sequence shown here is derived from an EMBL/GenBank/DDBJ whole genome shotgun (WGS) entry which is preliminary data.</text>
</comment>
<dbReference type="InterPro" id="IPR004485">
    <property type="entry name" value="Cobalamin_biosynth_CobD/CbiB"/>
</dbReference>
<dbReference type="InterPro" id="IPR052966">
    <property type="entry name" value="Beta-lactamase_Reg"/>
</dbReference>
<sequence length="355" mass="40081">MSFLVLILAFVIEQWHPLRPDSRGNWIYRGVEWLAHWLEEHMDIGLMRHGRVAWWWFMLGILIPTYSLYLLAEWLWAPLAWAWTLAVLYFTLGFRQFSHRYSAIQTALTAGDLDTARQQLQSWLVQLERPLSDWEMLSANEISRHALREALLASHRHVLGVMLCFLLLPGPIGPVLYRLAEFLARRWNTRAHMTKLDPHAPLVQPSQFGRFAAHAFEWIDWLPARSSAFTFAIVGNFEDALYCWKSQAARYAETLFPRSGQVTPPTVYSNAHAGGILLAAGAGAMGLELASDSGQLLKAEAGETLIGEADSPPEPVWRGATPTVYSLRTGVGLVWRAVVMWLCLLGLLSLAHLLS</sequence>
<name>A0A368L495_9BURK</name>
<proteinExistence type="predicted"/>
<evidence type="ECO:0000313" key="3">
    <source>
        <dbReference type="Proteomes" id="UP000252357"/>
    </source>
</evidence>
<dbReference type="GO" id="GO:0048472">
    <property type="term" value="F:threonine-phosphate decarboxylase activity"/>
    <property type="evidence" value="ECO:0007669"/>
    <property type="project" value="InterPro"/>
</dbReference>
<dbReference type="Proteomes" id="UP000252357">
    <property type="component" value="Unassembled WGS sequence"/>
</dbReference>
<keyword evidence="1" id="KW-1133">Transmembrane helix</keyword>
<dbReference type="GO" id="GO:0005886">
    <property type="term" value="C:plasma membrane"/>
    <property type="evidence" value="ECO:0007669"/>
    <property type="project" value="TreeGrafter"/>
</dbReference>
<dbReference type="PANTHER" id="PTHR38684">
    <property type="entry name" value="PROTEIN AMPE"/>
    <property type="match status" value="1"/>
</dbReference>
<feature type="transmembrane region" description="Helical" evidence="1">
    <location>
        <begin position="53"/>
        <end position="72"/>
    </location>
</feature>
<dbReference type="GO" id="GO:0009236">
    <property type="term" value="P:cobalamin biosynthetic process"/>
    <property type="evidence" value="ECO:0007669"/>
    <property type="project" value="UniProtKB-UniPathway"/>
</dbReference>
<keyword evidence="1" id="KW-0472">Membrane</keyword>
<accession>A0A368L495</accession>